<dbReference type="OrthoDB" id="1062433at2"/>
<feature type="transmembrane region" description="Helical" evidence="1">
    <location>
        <begin position="106"/>
        <end position="125"/>
    </location>
</feature>
<dbReference type="EMBL" id="CP013195">
    <property type="protein sequence ID" value="ALO48408.1"/>
    <property type="molecule type" value="Genomic_DNA"/>
</dbReference>
<reference evidence="3" key="1">
    <citation type="submission" date="2015-11" db="EMBL/GenBank/DDBJ databases">
        <authorList>
            <person name="Holder M.E."/>
            <person name="Ajami N.J."/>
            <person name="Petrosino J.F."/>
        </authorList>
    </citation>
    <scope>NUCLEOTIDE SEQUENCE [LARGE SCALE GENOMIC DNA]</scope>
    <source>
        <strain evidence="3">F0113</strain>
    </source>
</reference>
<proteinExistence type="predicted"/>
<dbReference type="KEGG" id="peo:AS203_04360"/>
<dbReference type="STRING" id="76123.AS203_04360"/>
<dbReference type="Proteomes" id="UP000056252">
    <property type="component" value="Chromosome"/>
</dbReference>
<accession>A0A0S2KJE1</accession>
<keyword evidence="1" id="KW-1133">Transmembrane helix</keyword>
<dbReference type="eggNOG" id="COG0457">
    <property type="taxonomic scope" value="Bacteria"/>
</dbReference>
<dbReference type="AlphaFoldDB" id="A0A0S2KJE1"/>
<organism evidence="2 3">
    <name type="scientific">Hoylesella enoeca</name>
    <dbReference type="NCBI Taxonomy" id="76123"/>
    <lineage>
        <taxon>Bacteria</taxon>
        <taxon>Pseudomonadati</taxon>
        <taxon>Bacteroidota</taxon>
        <taxon>Bacteroidia</taxon>
        <taxon>Bacteroidales</taxon>
        <taxon>Prevotellaceae</taxon>
        <taxon>Hoylesella</taxon>
    </lineage>
</organism>
<keyword evidence="3" id="KW-1185">Reference proteome</keyword>
<dbReference type="RefSeq" id="WP_025066122.1">
    <property type="nucleotide sequence ID" value="NZ_CP013195.1"/>
</dbReference>
<keyword evidence="1" id="KW-0812">Transmembrane</keyword>
<evidence type="ECO:0008006" key="4">
    <source>
        <dbReference type="Google" id="ProtNLM"/>
    </source>
</evidence>
<keyword evidence="1" id="KW-0472">Membrane</keyword>
<gene>
    <name evidence="2" type="ORF">AS203_04360</name>
</gene>
<evidence type="ECO:0000313" key="2">
    <source>
        <dbReference type="EMBL" id="ALO48408.1"/>
    </source>
</evidence>
<protein>
    <recommendedName>
        <fullName evidence="4">Tetratricopeptide repeat protein</fullName>
    </recommendedName>
</protein>
<evidence type="ECO:0000256" key="1">
    <source>
        <dbReference type="SAM" id="Phobius"/>
    </source>
</evidence>
<evidence type="ECO:0000313" key="3">
    <source>
        <dbReference type="Proteomes" id="UP000056252"/>
    </source>
</evidence>
<name>A0A0S2KJE1_9BACT</name>
<sequence>MSTSHLYETAKVAGDLYEKLGDEEKACDYYYMSIEARDPETRIASYKKLISNAQKKRDTRRELFLSDRLNREYEKYQAVNATAIADYQTDFDARAAAEQVHKTKRAWGISLVILLFSVFVIYGLYCVRTAKYRRIIEQQNAHYMDDLDHYTQTRDELHSMQQAQKADQALIAAKMEEISSLQQKLADYQEDRQKPENWALTDTLLNAEAVLRLHHSAARGRLATAEDWQAVYELMSEQQSAFIHTLDSAGQLSHKERNICVLIRLRFIPSEIAALTASSSQSVTNIRVRLLNKLFNKTGGAKDFDAIIHRLGT</sequence>